<feature type="compositionally biased region" description="Low complexity" evidence="1">
    <location>
        <begin position="25"/>
        <end position="37"/>
    </location>
</feature>
<gene>
    <name evidence="3" type="ORF">FHS87_001591</name>
</gene>
<feature type="domain" description="Peptidase C51" evidence="2">
    <location>
        <begin position="47"/>
        <end position="172"/>
    </location>
</feature>
<feature type="region of interest" description="Disordered" evidence="1">
    <location>
        <begin position="1"/>
        <end position="63"/>
    </location>
</feature>
<proteinExistence type="predicted"/>
<accession>A0A840XXP0</accession>
<keyword evidence="4" id="KW-1185">Reference proteome</keyword>
<evidence type="ECO:0000259" key="2">
    <source>
        <dbReference type="PROSITE" id="PS50911"/>
    </source>
</evidence>
<dbReference type="PROSITE" id="PS50911">
    <property type="entry name" value="CHAP"/>
    <property type="match status" value="1"/>
</dbReference>
<dbReference type="InterPro" id="IPR007921">
    <property type="entry name" value="CHAP_dom"/>
</dbReference>
<dbReference type="Gene3D" id="3.90.1720.10">
    <property type="entry name" value="endopeptidase domain like (from Nostoc punctiforme)"/>
    <property type="match status" value="1"/>
</dbReference>
<evidence type="ECO:0000313" key="3">
    <source>
        <dbReference type="EMBL" id="MBB5693558.1"/>
    </source>
</evidence>
<dbReference type="InterPro" id="IPR038765">
    <property type="entry name" value="Papain-like_cys_pep_sf"/>
</dbReference>
<organism evidence="3 4">
    <name type="scientific">Muricoccus pecuniae</name>
    <dbReference type="NCBI Taxonomy" id="693023"/>
    <lineage>
        <taxon>Bacteria</taxon>
        <taxon>Pseudomonadati</taxon>
        <taxon>Pseudomonadota</taxon>
        <taxon>Alphaproteobacteria</taxon>
        <taxon>Acetobacterales</taxon>
        <taxon>Roseomonadaceae</taxon>
        <taxon>Muricoccus</taxon>
    </lineage>
</organism>
<sequence>MVLAPDLISSASASSPNRGGAKHVSAAQAAAPTASQAEPVRQNRFSGAKAARRGTGRGEMPSEVSSFTSISCVPYVRMVTGIQITGNGGTWWNNAAGLYQRGNRPEPGAVLVFRASGGMRSGHVAVVEQQVSAREITIHHANWEGPGIRKGTVMRNVSVMDVSEDNDWTAVRVQVGHDSDAHGRTYATYGFIFDRPEGMTAPRGPIMVRDSRPLQEVAEAPAPSSHLRFINTSVGGLGVEAAR</sequence>
<comment type="caution">
    <text evidence="3">The sequence shown here is derived from an EMBL/GenBank/DDBJ whole genome shotgun (WGS) entry which is preliminary data.</text>
</comment>
<name>A0A840XXP0_9PROT</name>
<evidence type="ECO:0000256" key="1">
    <source>
        <dbReference type="SAM" id="MobiDB-lite"/>
    </source>
</evidence>
<reference evidence="3 4" key="1">
    <citation type="submission" date="2020-08" db="EMBL/GenBank/DDBJ databases">
        <title>Genomic Encyclopedia of Type Strains, Phase IV (KMG-IV): sequencing the most valuable type-strain genomes for metagenomic binning, comparative biology and taxonomic classification.</title>
        <authorList>
            <person name="Goeker M."/>
        </authorList>
    </citation>
    <scope>NUCLEOTIDE SEQUENCE [LARGE SCALE GENOMIC DNA]</scope>
    <source>
        <strain evidence="3 4">DSM 25622</strain>
    </source>
</reference>
<dbReference type="SUPFAM" id="SSF54001">
    <property type="entry name" value="Cysteine proteinases"/>
    <property type="match status" value="1"/>
</dbReference>
<evidence type="ECO:0000313" key="4">
    <source>
        <dbReference type="Proteomes" id="UP000580654"/>
    </source>
</evidence>
<dbReference type="Proteomes" id="UP000580654">
    <property type="component" value="Unassembled WGS sequence"/>
</dbReference>
<dbReference type="Pfam" id="PF05257">
    <property type="entry name" value="CHAP"/>
    <property type="match status" value="1"/>
</dbReference>
<protein>
    <submittedName>
        <fullName evidence="3">Surface antigen</fullName>
    </submittedName>
</protein>
<dbReference type="EMBL" id="JACIJD010000006">
    <property type="protein sequence ID" value="MBB5693558.1"/>
    <property type="molecule type" value="Genomic_DNA"/>
</dbReference>
<dbReference type="RefSeq" id="WP_184515958.1">
    <property type="nucleotide sequence ID" value="NZ_JACIJD010000006.1"/>
</dbReference>
<dbReference type="AlphaFoldDB" id="A0A840XXP0"/>